<evidence type="ECO:0000313" key="2">
    <source>
        <dbReference type="EMBL" id="SDK80070.1"/>
    </source>
</evidence>
<evidence type="ECO:0000313" key="3">
    <source>
        <dbReference type="Proteomes" id="UP000199008"/>
    </source>
</evidence>
<evidence type="ECO:0000256" key="1">
    <source>
        <dbReference type="SAM" id="Phobius"/>
    </source>
</evidence>
<keyword evidence="3" id="KW-1185">Reference proteome</keyword>
<dbReference type="RefSeq" id="WP_092986006.1">
    <property type="nucleotide sequence ID" value="NZ_FNFY01000010.1"/>
</dbReference>
<sequence length="100" mass="11075">MYSNQEIVNIILPLVIVSGIVIFVIFRMVYKAKSGTLGRRESKKKQNILDSLIPLGMIAGFIFALILSLFPAVSMMHAIGMGPGIGLLFGYVGYEIYSRY</sequence>
<organism evidence="2 3">
    <name type="scientific">Lacicoccus qingdaonensis</name>
    <dbReference type="NCBI Taxonomy" id="576118"/>
    <lineage>
        <taxon>Bacteria</taxon>
        <taxon>Bacillati</taxon>
        <taxon>Bacillota</taxon>
        <taxon>Bacilli</taxon>
        <taxon>Bacillales</taxon>
        <taxon>Salinicoccaceae</taxon>
        <taxon>Lacicoccus</taxon>
    </lineage>
</organism>
<feature type="transmembrane region" description="Helical" evidence="1">
    <location>
        <begin position="76"/>
        <end position="94"/>
    </location>
</feature>
<keyword evidence="1" id="KW-0472">Membrane</keyword>
<dbReference type="OrthoDB" id="2157633at2"/>
<keyword evidence="1" id="KW-0812">Transmembrane</keyword>
<dbReference type="STRING" id="576118.SAMN05216216_11017"/>
<reference evidence="3" key="1">
    <citation type="submission" date="2016-10" db="EMBL/GenBank/DDBJ databases">
        <authorList>
            <person name="Varghese N."/>
            <person name="Submissions S."/>
        </authorList>
    </citation>
    <scope>NUCLEOTIDE SEQUENCE [LARGE SCALE GENOMIC DNA]</scope>
    <source>
        <strain evidence="3">CGMCC 1.8895</strain>
    </source>
</reference>
<gene>
    <name evidence="2" type="ORF">SAMN05216216_11017</name>
</gene>
<dbReference type="EMBL" id="FNFY01000010">
    <property type="protein sequence ID" value="SDK80070.1"/>
    <property type="molecule type" value="Genomic_DNA"/>
</dbReference>
<name>A0A1G9EVC3_9BACL</name>
<dbReference type="Proteomes" id="UP000199008">
    <property type="component" value="Unassembled WGS sequence"/>
</dbReference>
<dbReference type="AlphaFoldDB" id="A0A1G9EVC3"/>
<proteinExistence type="predicted"/>
<feature type="transmembrane region" description="Helical" evidence="1">
    <location>
        <begin position="6"/>
        <end position="30"/>
    </location>
</feature>
<accession>A0A1G9EVC3</accession>
<feature type="transmembrane region" description="Helical" evidence="1">
    <location>
        <begin position="51"/>
        <end position="70"/>
    </location>
</feature>
<keyword evidence="1" id="KW-1133">Transmembrane helix</keyword>
<protein>
    <submittedName>
        <fullName evidence="2">Uncharacterized protein</fullName>
    </submittedName>
</protein>